<reference evidence="3" key="2">
    <citation type="submission" date="2025-08" db="UniProtKB">
        <authorList>
            <consortium name="RefSeq"/>
        </authorList>
    </citation>
    <scope>IDENTIFICATION</scope>
</reference>
<evidence type="ECO:0000313" key="2">
    <source>
        <dbReference type="Proteomes" id="UP000694861"/>
    </source>
</evidence>
<name>A0ABM1LQD9_PRUMU</name>
<keyword evidence="2" id="KW-1185">Reference proteome</keyword>
<dbReference type="InterPro" id="IPR011990">
    <property type="entry name" value="TPR-like_helical_dom_sf"/>
</dbReference>
<proteinExistence type="predicted"/>
<organism evidence="2 3">
    <name type="scientific">Prunus mume</name>
    <name type="common">Japanese apricot</name>
    <name type="synonym">Armeniaca mume</name>
    <dbReference type="NCBI Taxonomy" id="102107"/>
    <lineage>
        <taxon>Eukaryota</taxon>
        <taxon>Viridiplantae</taxon>
        <taxon>Streptophyta</taxon>
        <taxon>Embryophyta</taxon>
        <taxon>Tracheophyta</taxon>
        <taxon>Spermatophyta</taxon>
        <taxon>Magnoliopsida</taxon>
        <taxon>eudicotyledons</taxon>
        <taxon>Gunneridae</taxon>
        <taxon>Pentapetalae</taxon>
        <taxon>rosids</taxon>
        <taxon>fabids</taxon>
        <taxon>Rosales</taxon>
        <taxon>Rosaceae</taxon>
        <taxon>Amygdaloideae</taxon>
        <taxon>Amygdaleae</taxon>
        <taxon>Prunus</taxon>
    </lineage>
</organism>
<dbReference type="Gene3D" id="1.25.40.10">
    <property type="entry name" value="Tetratricopeptide repeat domain"/>
    <property type="match status" value="1"/>
</dbReference>
<keyword evidence="1" id="KW-0677">Repeat</keyword>
<dbReference type="NCBIfam" id="TIGR00756">
    <property type="entry name" value="PPR"/>
    <property type="match status" value="1"/>
</dbReference>
<dbReference type="InterPro" id="IPR002885">
    <property type="entry name" value="PPR_rpt"/>
</dbReference>
<dbReference type="RefSeq" id="XP_016649616.1">
    <property type="nucleotide sequence ID" value="XM_016794130.1"/>
</dbReference>
<protein>
    <submittedName>
        <fullName evidence="3">Pentatricopeptide repeat-containing protein At1g11710, mitochondrial isoform X2</fullName>
    </submittedName>
</protein>
<evidence type="ECO:0000256" key="1">
    <source>
        <dbReference type="ARBA" id="ARBA00022737"/>
    </source>
</evidence>
<dbReference type="GeneID" id="103330956"/>
<gene>
    <name evidence="3" type="primary">LOC103330956</name>
</gene>
<reference evidence="2" key="1">
    <citation type="journal article" date="2012" name="Nat. Commun.">
        <title>The genome of Prunus mume.</title>
        <authorList>
            <person name="Zhang Q."/>
            <person name="Chen W."/>
            <person name="Sun L."/>
            <person name="Zhao F."/>
            <person name="Huang B."/>
            <person name="Yang W."/>
            <person name="Tao Y."/>
            <person name="Wang J."/>
            <person name="Yuan Z."/>
            <person name="Fan G."/>
            <person name="Xing Z."/>
            <person name="Han C."/>
            <person name="Pan H."/>
            <person name="Zhong X."/>
            <person name="Shi W."/>
            <person name="Liang X."/>
            <person name="Du D."/>
            <person name="Sun F."/>
            <person name="Xu Z."/>
            <person name="Hao R."/>
            <person name="Lv T."/>
            <person name="Lv Y."/>
            <person name="Zheng Z."/>
            <person name="Sun M."/>
            <person name="Luo L."/>
            <person name="Cai M."/>
            <person name="Gao Y."/>
            <person name="Wang J."/>
            <person name="Yin Y."/>
            <person name="Xu X."/>
            <person name="Cheng T."/>
            <person name="Wang J."/>
        </authorList>
    </citation>
    <scope>NUCLEOTIDE SEQUENCE [LARGE SCALE GENOMIC DNA]</scope>
</reference>
<accession>A0ABM1LQD9</accession>
<dbReference type="Proteomes" id="UP000694861">
    <property type="component" value="Linkage group LG5"/>
</dbReference>
<sequence>MNWVLSFSLPKTSHLICRGLHLGKQFSSPSSENIIFRAICVNLKQRRWKFLEQIAPTLTNSLVSRVVLEFRNSPQLGLEFYNWVRENKSFPHCLECSCTVIHVLVHCRRFDDALSLMENLMSADGLHPLDVLEGLVSSYDEACGCSSPAVFDAFVRACTRFGQTEGAYE</sequence>
<evidence type="ECO:0000313" key="3">
    <source>
        <dbReference type="RefSeq" id="XP_016649616.1"/>
    </source>
</evidence>